<evidence type="ECO:0000313" key="3">
    <source>
        <dbReference type="Proteomes" id="UP000822476"/>
    </source>
</evidence>
<name>A0A8S9YW31_9TREM</name>
<dbReference type="Gene3D" id="1.25.40.10">
    <property type="entry name" value="Tetratricopeptide repeat domain"/>
    <property type="match status" value="1"/>
</dbReference>
<feature type="compositionally biased region" description="Basic and acidic residues" evidence="1">
    <location>
        <begin position="102"/>
        <end position="114"/>
    </location>
</feature>
<accession>A0A8S9YW31</accession>
<dbReference type="PANTHER" id="PTHR23082:SF0">
    <property type="entry name" value="GENERAL TRANSCRIPTION FACTOR 3C POLYPEPTIDE 3"/>
    <property type="match status" value="1"/>
</dbReference>
<proteinExistence type="predicted"/>
<evidence type="ECO:0000256" key="1">
    <source>
        <dbReference type="SAM" id="MobiDB-lite"/>
    </source>
</evidence>
<dbReference type="AlphaFoldDB" id="A0A8S9YW31"/>
<dbReference type="EMBL" id="JTDE01004294">
    <property type="protein sequence ID" value="KAF7255117.1"/>
    <property type="molecule type" value="Genomic_DNA"/>
</dbReference>
<dbReference type="InterPro" id="IPR039340">
    <property type="entry name" value="Tfc4/TFIIIC-102/Sfc4"/>
</dbReference>
<evidence type="ECO:0008006" key="4">
    <source>
        <dbReference type="Google" id="ProtNLM"/>
    </source>
</evidence>
<gene>
    <name evidence="2" type="ORF">EG68_07843</name>
</gene>
<feature type="compositionally biased region" description="Acidic residues" evidence="1">
    <location>
        <begin position="597"/>
        <end position="613"/>
    </location>
</feature>
<dbReference type="SUPFAM" id="SSF48452">
    <property type="entry name" value="TPR-like"/>
    <property type="match status" value="2"/>
</dbReference>
<comment type="caution">
    <text evidence="2">The sequence shown here is derived from an EMBL/GenBank/DDBJ whole genome shotgun (WGS) entry which is preliminary data.</text>
</comment>
<feature type="region of interest" description="Disordered" evidence="1">
    <location>
        <begin position="89"/>
        <end position="134"/>
    </location>
</feature>
<dbReference type="InterPro" id="IPR011990">
    <property type="entry name" value="TPR-like_helical_dom_sf"/>
</dbReference>
<evidence type="ECO:0000313" key="2">
    <source>
        <dbReference type="EMBL" id="KAF7255117.1"/>
    </source>
</evidence>
<keyword evidence="3" id="KW-1185">Reference proteome</keyword>
<dbReference type="GO" id="GO:0006383">
    <property type="term" value="P:transcription by RNA polymerase III"/>
    <property type="evidence" value="ECO:0007669"/>
    <property type="project" value="InterPro"/>
</dbReference>
<dbReference type="Pfam" id="PF13432">
    <property type="entry name" value="TPR_16"/>
    <property type="match status" value="1"/>
</dbReference>
<dbReference type="OrthoDB" id="10256606at2759"/>
<dbReference type="Proteomes" id="UP000822476">
    <property type="component" value="Unassembled WGS sequence"/>
</dbReference>
<organism evidence="2 3">
    <name type="scientific">Paragonimus skrjabini miyazakii</name>
    <dbReference type="NCBI Taxonomy" id="59628"/>
    <lineage>
        <taxon>Eukaryota</taxon>
        <taxon>Metazoa</taxon>
        <taxon>Spiralia</taxon>
        <taxon>Lophotrochozoa</taxon>
        <taxon>Platyhelminthes</taxon>
        <taxon>Trematoda</taxon>
        <taxon>Digenea</taxon>
        <taxon>Plagiorchiida</taxon>
        <taxon>Troglotremata</taxon>
        <taxon>Troglotrematidae</taxon>
        <taxon>Paragonimus</taxon>
    </lineage>
</organism>
<reference evidence="2" key="1">
    <citation type="submission" date="2019-07" db="EMBL/GenBank/DDBJ databases">
        <title>Annotation for the trematode Paragonimus miyazaki's.</title>
        <authorList>
            <person name="Choi Y.-J."/>
        </authorList>
    </citation>
    <scope>NUCLEOTIDE SEQUENCE</scope>
    <source>
        <strain evidence="2">Japan</strain>
    </source>
</reference>
<feature type="compositionally biased region" description="Low complexity" evidence="1">
    <location>
        <begin position="539"/>
        <end position="559"/>
    </location>
</feature>
<feature type="region of interest" description="Disordered" evidence="1">
    <location>
        <begin position="527"/>
        <end position="564"/>
    </location>
</feature>
<dbReference type="GO" id="GO:0000127">
    <property type="term" value="C:transcription factor TFIIIC complex"/>
    <property type="evidence" value="ECO:0007669"/>
    <property type="project" value="TreeGrafter"/>
</dbReference>
<feature type="region of interest" description="Disordered" evidence="1">
    <location>
        <begin position="591"/>
        <end position="615"/>
    </location>
</feature>
<protein>
    <recommendedName>
        <fullName evidence="4">General transcription factor 3C polypeptide 3</fullName>
    </recommendedName>
</protein>
<dbReference type="PANTHER" id="PTHR23082">
    <property type="entry name" value="TRANSCRIPTION INITIATION FACTOR IIIC TFIIIC , POLYPEPTIDE 3-RELATED"/>
    <property type="match status" value="1"/>
</dbReference>
<sequence length="1047" mass="120262">MSDFDFEDYVHQVNDSGVYGETTDLQIIDLHPLLNADYELCDLDASTAEHNVPGESFLADLFPDETLYSRYLNGLITFDDLMREMHRKETCVSPESAVNQRVKTESDQGDERSGTSESSSDIEHTAPRRRCRSAKGRRKLPVELAQYLGEAERCLNNNQFDEAENICRTIIEAAPNASAPYVVLAEVHYRRGDQEKANEFLFAAAQRSPTDTNLWTSLIDFAEEKNDLALAMYYTRLAVRSAKQDITLRRRLIQYCERAGRSREALILRLTALSISPEPSGEEQFRLARSIADEFFKLMDYNSSIRAYESAFEAYPTHGTDTDKNTVLSILLQQHKYEYALRFFLRFCGVTIRAANRKSLRWDLLPDQLKRPNRYTTCKFPDNMPPELYLKLFLVMVRLKLTSACMSPIRSAFTDQIADAFSDWLLDIIKSYRVIGLHAAAGELLLKLTHLKATKDMPHVWIMLAETQIEHGQVDTAIQSYRYVVDTLAPRHAEARLALSNLLKRVGRHQEALDMLKPSSVVCKQKPNERRRFSKRLSSKVAATSQQQQQHTQPTGSQARVKFELPDSPRKLLTKPEELMNVMDDDEVGLDVISGDSDYEDGDDFDDDYDEDAEERRQADAEWLRSSEAISDTTLMSYDPVAYRIAFERCRMLDHPTSTAAFMDEAWNLLFTDVARLCGPDWARLATFLENTRLRSRLMSRLGTNQHSSHNVTERETSTKERNVSSLDIWSLFLRLVEMLMLNLPQSLNYLQTASIWGCLLPEIYNDEGRRMAASNLLISSCLLGRQGTPAFIKLKDLHKKWAHKNQYWNLLNLAVNLSKDYKHCRYLDRLVTKDTADLPVGIMANNDFIVRGSYRFAIEANWNLELVPDEEEEVMTAMWQAIDDNYKSLMILSICDMDHWKFDVPTTDQSATVTHYYDPCMHCTVALYATDTFEVDYLLGTAVHEPDPAAVGILEAYGMDRQLFLMWDLFKSCRMRKVRIELRNRNNVYKPVKVDETSDSGILLQDVEWDRFEQICITVLTDDEEVQTLRCQPAPNHNDGKGHMVL</sequence>